<organism evidence="1 2">
    <name type="scientific">Streptomyces cahuitamycinicus</name>
    <dbReference type="NCBI Taxonomy" id="2070367"/>
    <lineage>
        <taxon>Bacteria</taxon>
        <taxon>Bacillati</taxon>
        <taxon>Actinomycetota</taxon>
        <taxon>Actinomycetes</taxon>
        <taxon>Kitasatosporales</taxon>
        <taxon>Streptomycetaceae</taxon>
        <taxon>Streptomyces</taxon>
    </lineage>
</organism>
<comment type="caution">
    <text evidence="1">The sequence shown here is derived from an EMBL/GenBank/DDBJ whole genome shotgun (WGS) entry which is preliminary data.</text>
</comment>
<evidence type="ECO:0000313" key="1">
    <source>
        <dbReference type="EMBL" id="PNG16194.1"/>
    </source>
</evidence>
<name>A0A2N8TB18_9ACTN</name>
<dbReference type="AlphaFoldDB" id="A0A2N8TB18"/>
<protein>
    <submittedName>
        <fullName evidence="1">Uncharacterized protein</fullName>
    </submittedName>
</protein>
<keyword evidence="2" id="KW-1185">Reference proteome</keyword>
<accession>A0A2N8TB18</accession>
<dbReference type="RefSeq" id="WP_102914227.1">
    <property type="nucleotide sequence ID" value="NZ_POUC01000844.1"/>
</dbReference>
<proteinExistence type="predicted"/>
<dbReference type="Proteomes" id="UP000235943">
    <property type="component" value="Unassembled WGS sequence"/>
</dbReference>
<dbReference type="OrthoDB" id="4302021at2"/>
<dbReference type="EMBL" id="POUC01000844">
    <property type="protein sequence ID" value="PNG16194.1"/>
    <property type="molecule type" value="Genomic_DNA"/>
</dbReference>
<gene>
    <name evidence="1" type="ORF">C1J00_43335</name>
</gene>
<reference evidence="1 2" key="1">
    <citation type="submission" date="2018-01" db="EMBL/GenBank/DDBJ databases">
        <title>Draft genome sequence of Streptomyces sp. 13K301.</title>
        <authorList>
            <person name="Sahin N."/>
            <person name="Saygin H."/>
            <person name="Ay H."/>
        </authorList>
    </citation>
    <scope>NUCLEOTIDE SEQUENCE [LARGE SCALE GENOMIC DNA]</scope>
    <source>
        <strain evidence="1 2">13K301</strain>
    </source>
</reference>
<evidence type="ECO:0000313" key="2">
    <source>
        <dbReference type="Proteomes" id="UP000235943"/>
    </source>
</evidence>
<sequence length="116" mass="11955">MTRRLKKDVLEVRLGTEPAPDAASALAQRVLESCGRPLATVAVPGGRAFLGVMGTGLGGLNLAVVTLTVTAADGGGTVLVRGAAKEGLIKQHGGRRAAEEIVSRWLAEDPTAWPET</sequence>